<dbReference type="Pfam" id="PF00144">
    <property type="entry name" value="Beta-lactamase"/>
    <property type="match status" value="1"/>
</dbReference>
<sequence>MAQTHSVQFEDKTGICLGMNWIIDKEKGVIWHNGGTGGYSSFIGFNKEKQSGVVILSNYAPSFSKKDSLDHIGFNILEKLCSNEL</sequence>
<dbReference type="InterPro" id="IPR001466">
    <property type="entry name" value="Beta-lactam-related"/>
</dbReference>
<comment type="caution">
    <text evidence="2">The sequence shown here is derived from an EMBL/GenBank/DDBJ whole genome shotgun (WGS) entry which is preliminary data.</text>
</comment>
<evidence type="ECO:0000259" key="1">
    <source>
        <dbReference type="Pfam" id="PF00144"/>
    </source>
</evidence>
<gene>
    <name evidence="2" type="ORF">GCM10008986_14060</name>
</gene>
<organism evidence="2 3">
    <name type="scientific">Salinibacillus aidingensis</name>
    <dbReference type="NCBI Taxonomy" id="237684"/>
    <lineage>
        <taxon>Bacteria</taxon>
        <taxon>Bacillati</taxon>
        <taxon>Bacillota</taxon>
        <taxon>Bacilli</taxon>
        <taxon>Bacillales</taxon>
        <taxon>Bacillaceae</taxon>
        <taxon>Salinibacillus</taxon>
    </lineage>
</organism>
<accession>A0ABN1B3X6</accession>
<reference evidence="2 3" key="1">
    <citation type="journal article" date="2019" name="Int. J. Syst. Evol. Microbiol.">
        <title>The Global Catalogue of Microorganisms (GCM) 10K type strain sequencing project: providing services to taxonomists for standard genome sequencing and annotation.</title>
        <authorList>
            <consortium name="The Broad Institute Genomics Platform"/>
            <consortium name="The Broad Institute Genome Sequencing Center for Infectious Disease"/>
            <person name="Wu L."/>
            <person name="Ma J."/>
        </authorList>
    </citation>
    <scope>NUCLEOTIDE SEQUENCE [LARGE SCALE GENOMIC DNA]</scope>
    <source>
        <strain evidence="2 3">JCM 12389</strain>
    </source>
</reference>
<evidence type="ECO:0000313" key="2">
    <source>
        <dbReference type="EMBL" id="GAA0489416.1"/>
    </source>
</evidence>
<dbReference type="SUPFAM" id="SSF56601">
    <property type="entry name" value="beta-lactamase/transpeptidase-like"/>
    <property type="match status" value="1"/>
</dbReference>
<feature type="domain" description="Beta-lactamase-related" evidence="1">
    <location>
        <begin position="9"/>
        <end position="63"/>
    </location>
</feature>
<keyword evidence="3" id="KW-1185">Reference proteome</keyword>
<dbReference type="EMBL" id="BAAADO010000003">
    <property type="protein sequence ID" value="GAA0489416.1"/>
    <property type="molecule type" value="Genomic_DNA"/>
</dbReference>
<dbReference type="InterPro" id="IPR012338">
    <property type="entry name" value="Beta-lactam/transpept-like"/>
</dbReference>
<proteinExistence type="predicted"/>
<name>A0ABN1B3X6_9BACI</name>
<evidence type="ECO:0000313" key="3">
    <source>
        <dbReference type="Proteomes" id="UP001500880"/>
    </source>
</evidence>
<dbReference type="Gene3D" id="3.40.710.10">
    <property type="entry name" value="DD-peptidase/beta-lactamase superfamily"/>
    <property type="match status" value="1"/>
</dbReference>
<protein>
    <recommendedName>
        <fullName evidence="1">Beta-lactamase-related domain-containing protein</fullName>
    </recommendedName>
</protein>
<dbReference type="Proteomes" id="UP001500880">
    <property type="component" value="Unassembled WGS sequence"/>
</dbReference>